<reference evidence="1" key="1">
    <citation type="submission" date="2024-09" db="EMBL/GenBank/DDBJ databases">
        <title>Black Yeasts Isolated from many extreme environments.</title>
        <authorList>
            <person name="Coleine C."/>
            <person name="Stajich J.E."/>
            <person name="Selbmann L."/>
        </authorList>
    </citation>
    <scope>NUCLEOTIDE SEQUENCE</scope>
    <source>
        <strain evidence="1">CCFEE 5737</strain>
    </source>
</reference>
<dbReference type="Proteomes" id="UP001186974">
    <property type="component" value="Unassembled WGS sequence"/>
</dbReference>
<comment type="caution">
    <text evidence="1">The sequence shown here is derived from an EMBL/GenBank/DDBJ whole genome shotgun (WGS) entry which is preliminary data.</text>
</comment>
<dbReference type="EMBL" id="JAWDJW010001362">
    <property type="protein sequence ID" value="KAK3079122.1"/>
    <property type="molecule type" value="Genomic_DNA"/>
</dbReference>
<organism evidence="1 2">
    <name type="scientific">Coniosporium uncinatum</name>
    <dbReference type="NCBI Taxonomy" id="93489"/>
    <lineage>
        <taxon>Eukaryota</taxon>
        <taxon>Fungi</taxon>
        <taxon>Dikarya</taxon>
        <taxon>Ascomycota</taxon>
        <taxon>Pezizomycotina</taxon>
        <taxon>Dothideomycetes</taxon>
        <taxon>Dothideomycetes incertae sedis</taxon>
        <taxon>Coniosporium</taxon>
    </lineage>
</organism>
<proteinExistence type="predicted"/>
<evidence type="ECO:0000313" key="2">
    <source>
        <dbReference type="Proteomes" id="UP001186974"/>
    </source>
</evidence>
<accession>A0ACC3DR76</accession>
<keyword evidence="2" id="KW-1185">Reference proteome</keyword>
<protein>
    <submittedName>
        <fullName evidence="1">Uncharacterized protein</fullName>
    </submittedName>
</protein>
<evidence type="ECO:0000313" key="1">
    <source>
        <dbReference type="EMBL" id="KAK3079122.1"/>
    </source>
</evidence>
<gene>
    <name evidence="1" type="ORF">LTS18_005688</name>
</gene>
<name>A0ACC3DR76_9PEZI</name>
<sequence>MRDLMKDNIRVDQSFTVKNEILTPPKIKQSQTRSSFSSTAGFAVNETRVLGRHSWRGEPRMIAKSEARRKDYLEVDETAPYGLPRPSRGRTNLAAPASQEPLCSQKPTLENPPTFLEENDDWEDEEKLLASLPWAKELAS</sequence>